<protein>
    <submittedName>
        <fullName evidence="3">Uncharacterized protein</fullName>
    </submittedName>
</protein>
<evidence type="ECO:0000256" key="2">
    <source>
        <dbReference type="SAM" id="SignalP"/>
    </source>
</evidence>
<accession>A0A938B3A5</accession>
<comment type="caution">
    <text evidence="3">The sequence shown here is derived from an EMBL/GenBank/DDBJ whole genome shotgun (WGS) entry which is preliminary data.</text>
</comment>
<evidence type="ECO:0000256" key="1">
    <source>
        <dbReference type="SAM" id="MobiDB-lite"/>
    </source>
</evidence>
<keyword evidence="2" id="KW-0732">Signal</keyword>
<organism evidence="3 4">
    <name type="scientific">Tectimicrobiota bacterium</name>
    <dbReference type="NCBI Taxonomy" id="2528274"/>
    <lineage>
        <taxon>Bacteria</taxon>
        <taxon>Pseudomonadati</taxon>
        <taxon>Nitrospinota/Tectimicrobiota group</taxon>
        <taxon>Candidatus Tectimicrobiota</taxon>
    </lineage>
</organism>
<sequence length="245" mass="26791">MVLFLLGHARRRWLVYLMCCLSLSSCSPAYQFRYQYTMIPPTDASDGIENAQVRVRVVPMDDLGVLQLAVLNKSPQPITIVWNQTRYVDPLGQPRPAIDASPSGLFGPPGWPAGGTRLVPGETFQTTIRPGGFRAVRQPGLSPYAGQPDLRLPPDPEFQSSGRPTERVSLNPFTVSRSTGGEVSVSTRPQPLLPTAGDTPTLGQAYKGREFRFILALLLDTGVRPYTFTFRITDVEVQQGSASAS</sequence>
<gene>
    <name evidence="3" type="ORF">FJZ47_13730</name>
</gene>
<feature type="compositionally biased region" description="Polar residues" evidence="1">
    <location>
        <begin position="171"/>
        <end position="189"/>
    </location>
</feature>
<feature type="chain" id="PRO_5037128529" evidence="2">
    <location>
        <begin position="30"/>
        <end position="245"/>
    </location>
</feature>
<proteinExistence type="predicted"/>
<name>A0A938B3A5_UNCTE</name>
<dbReference type="AlphaFoldDB" id="A0A938B3A5"/>
<evidence type="ECO:0000313" key="4">
    <source>
        <dbReference type="Proteomes" id="UP000712673"/>
    </source>
</evidence>
<reference evidence="3" key="1">
    <citation type="submission" date="2019-03" db="EMBL/GenBank/DDBJ databases">
        <title>Lake Tanganyika Metagenome-Assembled Genomes (MAGs).</title>
        <authorList>
            <person name="Tran P."/>
        </authorList>
    </citation>
    <scope>NUCLEOTIDE SEQUENCE</scope>
    <source>
        <strain evidence="3">K_DeepCast_65m_m2_066</strain>
    </source>
</reference>
<feature type="signal peptide" evidence="2">
    <location>
        <begin position="1"/>
        <end position="29"/>
    </location>
</feature>
<feature type="region of interest" description="Disordered" evidence="1">
    <location>
        <begin position="135"/>
        <end position="201"/>
    </location>
</feature>
<dbReference type="Proteomes" id="UP000712673">
    <property type="component" value="Unassembled WGS sequence"/>
</dbReference>
<dbReference type="EMBL" id="VGLS01000420">
    <property type="protein sequence ID" value="MBM3224849.1"/>
    <property type="molecule type" value="Genomic_DNA"/>
</dbReference>
<evidence type="ECO:0000313" key="3">
    <source>
        <dbReference type="EMBL" id="MBM3224849.1"/>
    </source>
</evidence>